<protein>
    <submittedName>
        <fullName evidence="8">Solute:Na+ symporter, SSS family protein</fullName>
    </submittedName>
</protein>
<evidence type="ECO:0000313" key="9">
    <source>
        <dbReference type="Proteomes" id="UP000605897"/>
    </source>
</evidence>
<feature type="transmembrane region" description="Helical" evidence="7">
    <location>
        <begin position="353"/>
        <end position="380"/>
    </location>
</feature>
<feature type="transmembrane region" description="Helical" evidence="7">
    <location>
        <begin position="401"/>
        <end position="421"/>
    </location>
</feature>
<feature type="transmembrane region" description="Helical" evidence="7">
    <location>
        <begin position="88"/>
        <end position="109"/>
    </location>
</feature>
<feature type="transmembrane region" description="Helical" evidence="7">
    <location>
        <begin position="55"/>
        <end position="76"/>
    </location>
</feature>
<accession>A0ABQ3JCD5</accession>
<dbReference type="EMBL" id="BNAU01000007">
    <property type="protein sequence ID" value="GHF15540.1"/>
    <property type="molecule type" value="Genomic_DNA"/>
</dbReference>
<evidence type="ECO:0000313" key="8">
    <source>
        <dbReference type="EMBL" id="GHF15540.1"/>
    </source>
</evidence>
<feature type="transmembrane region" description="Helical" evidence="7">
    <location>
        <begin position="15"/>
        <end position="35"/>
    </location>
</feature>
<feature type="transmembrane region" description="Helical" evidence="7">
    <location>
        <begin position="130"/>
        <end position="152"/>
    </location>
</feature>
<feature type="transmembrane region" description="Helical" evidence="7">
    <location>
        <begin position="191"/>
        <end position="210"/>
    </location>
</feature>
<keyword evidence="4 7" id="KW-1133">Transmembrane helix</keyword>
<evidence type="ECO:0000256" key="7">
    <source>
        <dbReference type="SAM" id="Phobius"/>
    </source>
</evidence>
<name>A0ABQ3JCD5_9PSEU</name>
<feature type="transmembrane region" description="Helical" evidence="7">
    <location>
        <begin position="549"/>
        <end position="565"/>
    </location>
</feature>
<evidence type="ECO:0000256" key="1">
    <source>
        <dbReference type="ARBA" id="ARBA00004141"/>
    </source>
</evidence>
<dbReference type="Proteomes" id="UP000605897">
    <property type="component" value="Unassembled WGS sequence"/>
</dbReference>
<dbReference type="PANTHER" id="PTHR11819">
    <property type="entry name" value="SOLUTE CARRIER FAMILY 5"/>
    <property type="match status" value="1"/>
</dbReference>
<dbReference type="CDD" id="cd11478">
    <property type="entry name" value="SLC5sbd_u2"/>
    <property type="match status" value="1"/>
</dbReference>
<evidence type="ECO:0000256" key="5">
    <source>
        <dbReference type="ARBA" id="ARBA00023136"/>
    </source>
</evidence>
<dbReference type="PANTHER" id="PTHR11819:SF195">
    <property type="entry name" value="SODIUM_GLUCOSE COTRANSPORTER 4"/>
    <property type="match status" value="1"/>
</dbReference>
<dbReference type="Pfam" id="PF00474">
    <property type="entry name" value="SSF"/>
    <property type="match status" value="1"/>
</dbReference>
<dbReference type="PROSITE" id="PS50283">
    <property type="entry name" value="NA_SOLUT_SYMP_3"/>
    <property type="match status" value="1"/>
</dbReference>
<evidence type="ECO:0000256" key="3">
    <source>
        <dbReference type="ARBA" id="ARBA00022692"/>
    </source>
</evidence>
<dbReference type="NCBIfam" id="TIGR00813">
    <property type="entry name" value="sss"/>
    <property type="match status" value="1"/>
</dbReference>
<comment type="subcellular location">
    <subcellularLocation>
        <location evidence="1">Membrane</location>
        <topology evidence="1">Multi-pass membrane protein</topology>
    </subcellularLocation>
</comment>
<dbReference type="InterPro" id="IPR001734">
    <property type="entry name" value="Na/solute_symporter"/>
</dbReference>
<feature type="transmembrane region" description="Helical" evidence="7">
    <location>
        <begin position="158"/>
        <end position="179"/>
    </location>
</feature>
<keyword evidence="9" id="KW-1185">Reference proteome</keyword>
<organism evidence="8 9">
    <name type="scientific">Amycolatopsis deserti</name>
    <dbReference type="NCBI Taxonomy" id="185696"/>
    <lineage>
        <taxon>Bacteria</taxon>
        <taxon>Bacillati</taxon>
        <taxon>Actinomycetota</taxon>
        <taxon>Actinomycetes</taxon>
        <taxon>Pseudonocardiales</taxon>
        <taxon>Pseudonocardiaceae</taxon>
        <taxon>Amycolatopsis</taxon>
    </lineage>
</organism>
<dbReference type="PROSITE" id="PS00456">
    <property type="entry name" value="NA_SOLUT_SYMP_1"/>
    <property type="match status" value="1"/>
</dbReference>
<dbReference type="InterPro" id="IPR018212">
    <property type="entry name" value="Na/solute_symporter_CS"/>
</dbReference>
<dbReference type="InterPro" id="IPR038377">
    <property type="entry name" value="Na/Glc_symporter_sf"/>
</dbReference>
<sequence>MHVLAAANLRLDAHAIDYVLLAFYFVLVLGIGYLARKQVSSSIDFFLSGRSLPAWVTGLAFISANLGAIEVMGMSANGAQYGLPTAHYFWIGAIPAMLFLGIVMMPFYYGSKVRSVPEFMRRRFGTGAHLTNGISFALAQILIAGANLYLLASVVNLLLGWPIWLSIIIAAVIVLAYTALGGLSAAIYNEVLQFFVIVAALVPLTIVGLYKVGGWSGLVDKVTGSPGGAEQLNSWPGNQLTGFGSNFLSVLGLVFGLGFVLSFGYWTTNFVEVQRAMASKSMSAARRTPIIGAFPKMLVPFIVIIPGMIAAVTVTELQGQNKQALLDGGSAPSGATFNDALLLLMRDLLPNGVLGVAIAGLLASFMAGMAANLSSFNTVFTYDIWQAYIKKDKPDSYYLNMGRWVTAGATILAIGTAAIASRYSNLMDYLQQLFSFFNAPLFATFILGMFWKRMTPKAAWIGLLSGTASAIVVFLLAETGVWDLPGQGASFIGAGAAFVVDIVVSVAVSAVTRPREASELTGLVYSLTPKASRQHSTTGEDAGWYRNPGLLAGIVLLITIALNIAF</sequence>
<reference evidence="9" key="1">
    <citation type="journal article" date="2019" name="Int. J. Syst. Evol. Microbiol.">
        <title>The Global Catalogue of Microorganisms (GCM) 10K type strain sequencing project: providing services to taxonomists for standard genome sequencing and annotation.</title>
        <authorList>
            <consortium name="The Broad Institute Genomics Platform"/>
            <consortium name="The Broad Institute Genome Sequencing Center for Infectious Disease"/>
            <person name="Wu L."/>
            <person name="Ma J."/>
        </authorList>
    </citation>
    <scope>NUCLEOTIDE SEQUENCE [LARGE SCALE GENOMIC DNA]</scope>
    <source>
        <strain evidence="9">CGMCC 4.7677</strain>
    </source>
</reference>
<dbReference type="Gene3D" id="1.20.1730.10">
    <property type="entry name" value="Sodium/glucose cotransporter"/>
    <property type="match status" value="1"/>
</dbReference>
<gene>
    <name evidence="8" type="ORF">GCM10017786_56650</name>
</gene>
<keyword evidence="5 7" id="KW-0472">Membrane</keyword>
<evidence type="ECO:0000256" key="4">
    <source>
        <dbReference type="ARBA" id="ARBA00022989"/>
    </source>
</evidence>
<evidence type="ECO:0000256" key="6">
    <source>
        <dbReference type="RuleBase" id="RU362091"/>
    </source>
</evidence>
<comment type="similarity">
    <text evidence="2 6">Belongs to the sodium:solute symporter (SSF) (TC 2.A.21) family.</text>
</comment>
<evidence type="ECO:0000256" key="2">
    <source>
        <dbReference type="ARBA" id="ARBA00006434"/>
    </source>
</evidence>
<comment type="caution">
    <text evidence="8">The sequence shown here is derived from an EMBL/GenBank/DDBJ whole genome shotgun (WGS) entry which is preliminary data.</text>
</comment>
<feature type="transmembrane region" description="Helical" evidence="7">
    <location>
        <begin position="458"/>
        <end position="477"/>
    </location>
</feature>
<feature type="transmembrane region" description="Helical" evidence="7">
    <location>
        <begin position="433"/>
        <end position="451"/>
    </location>
</feature>
<keyword evidence="3 7" id="KW-0812">Transmembrane</keyword>
<feature type="transmembrane region" description="Helical" evidence="7">
    <location>
        <begin position="289"/>
        <end position="312"/>
    </location>
</feature>
<proteinExistence type="inferred from homology"/>
<feature type="transmembrane region" description="Helical" evidence="7">
    <location>
        <begin position="489"/>
        <end position="511"/>
    </location>
</feature>
<feature type="transmembrane region" description="Helical" evidence="7">
    <location>
        <begin position="247"/>
        <end position="268"/>
    </location>
</feature>
<dbReference type="RefSeq" id="WP_191247675.1">
    <property type="nucleotide sequence ID" value="NZ_BNAU01000007.1"/>
</dbReference>